<evidence type="ECO:0000256" key="1">
    <source>
        <dbReference type="SAM" id="Coils"/>
    </source>
</evidence>
<keyword evidence="4" id="KW-1185">Reference proteome</keyword>
<dbReference type="AlphaFoldDB" id="A0A5K7S342"/>
<dbReference type="Pfam" id="PF04402">
    <property type="entry name" value="SIMPL"/>
    <property type="match status" value="1"/>
</dbReference>
<dbReference type="Gene3D" id="3.30.110.170">
    <property type="entry name" value="Protein of unknown function (DUF541), domain 1"/>
    <property type="match status" value="1"/>
</dbReference>
<dbReference type="EMBL" id="AP018694">
    <property type="protein sequence ID" value="BBE15962.1"/>
    <property type="molecule type" value="Genomic_DNA"/>
</dbReference>
<dbReference type="Proteomes" id="UP001193389">
    <property type="component" value="Chromosome"/>
</dbReference>
<keyword evidence="1" id="KW-0175">Coiled coil</keyword>
<evidence type="ECO:0000256" key="2">
    <source>
        <dbReference type="SAM" id="SignalP"/>
    </source>
</evidence>
<evidence type="ECO:0000313" key="3">
    <source>
        <dbReference type="EMBL" id="BBE15962.1"/>
    </source>
</evidence>
<protein>
    <recommendedName>
        <fullName evidence="5">Outer membrane protein</fullName>
    </recommendedName>
</protein>
<keyword evidence="2" id="KW-0732">Signal</keyword>
<evidence type="ECO:0000313" key="4">
    <source>
        <dbReference type="Proteomes" id="UP001193389"/>
    </source>
</evidence>
<organism evidence="3 4">
    <name type="scientific">Aquipluma nitroreducens</name>
    <dbReference type="NCBI Taxonomy" id="2010828"/>
    <lineage>
        <taxon>Bacteria</taxon>
        <taxon>Pseudomonadati</taxon>
        <taxon>Bacteroidota</taxon>
        <taxon>Bacteroidia</taxon>
        <taxon>Marinilabiliales</taxon>
        <taxon>Prolixibacteraceae</taxon>
        <taxon>Aquipluma</taxon>
    </lineage>
</organism>
<dbReference type="GO" id="GO:0006974">
    <property type="term" value="P:DNA damage response"/>
    <property type="evidence" value="ECO:0007669"/>
    <property type="project" value="TreeGrafter"/>
</dbReference>
<dbReference type="InterPro" id="IPR052022">
    <property type="entry name" value="26kDa_periplasmic_antigen"/>
</dbReference>
<reference evidence="3" key="1">
    <citation type="journal article" date="2020" name="Int. J. Syst. Evol. Microbiol.">
        <title>Aquipluma nitroreducens gen. nov. sp. nov., a novel facultatively anaerobic bacterium isolated from a freshwater lake.</title>
        <authorList>
            <person name="Watanabe M."/>
            <person name="Kojima H."/>
            <person name="Fukui M."/>
        </authorList>
    </citation>
    <scope>NUCLEOTIDE SEQUENCE</scope>
    <source>
        <strain evidence="3">MeG22</strain>
    </source>
</reference>
<feature type="signal peptide" evidence="2">
    <location>
        <begin position="1"/>
        <end position="19"/>
    </location>
</feature>
<dbReference type="RefSeq" id="WP_318349076.1">
    <property type="nucleotide sequence ID" value="NZ_AP018694.1"/>
</dbReference>
<proteinExistence type="predicted"/>
<feature type="coiled-coil region" evidence="1">
    <location>
        <begin position="61"/>
        <end position="88"/>
    </location>
</feature>
<accession>A0A5K7S342</accession>
<sequence length="234" mass="26627">MKTKILALFIALLPLMAMSQEVIQGKETPYIEVVGNGEMEIIPDQIYISFTLKERFEGKKKIEIEDQEKELKKRLMKLEIDLADLQLADANSDFIKIKRKKNDVIASKDYILKVTSTGTLAKVFDLLDEIDAFNAGIQRVDHSKIKDFRKEVKMQAVQDAKAKAGYLLSAIGETVGKPLFIQERESYDEIQPMMRKAVMMNMAMDAAPAEEALPELSFQKIKLKYAVFARFAIK</sequence>
<dbReference type="InterPro" id="IPR007497">
    <property type="entry name" value="SIMPL/DUF541"/>
</dbReference>
<dbReference type="KEGG" id="anf:AQPE_0098"/>
<dbReference type="PANTHER" id="PTHR34387">
    <property type="entry name" value="SLR1258 PROTEIN"/>
    <property type="match status" value="1"/>
</dbReference>
<evidence type="ECO:0008006" key="5">
    <source>
        <dbReference type="Google" id="ProtNLM"/>
    </source>
</evidence>
<dbReference type="PANTHER" id="PTHR34387:SF1">
    <property type="entry name" value="PERIPLASMIC IMMUNOGENIC PROTEIN"/>
    <property type="match status" value="1"/>
</dbReference>
<feature type="chain" id="PRO_5024455177" description="Outer membrane protein" evidence="2">
    <location>
        <begin position="20"/>
        <end position="234"/>
    </location>
</feature>
<name>A0A5K7S342_9BACT</name>
<gene>
    <name evidence="3" type="ORF">AQPE_0098</name>
</gene>